<dbReference type="InterPro" id="IPR036390">
    <property type="entry name" value="WH_DNA-bd_sf"/>
</dbReference>
<dbReference type="PANTHER" id="PTHR33164:SF43">
    <property type="entry name" value="HTH-TYPE TRANSCRIPTIONAL REPRESSOR YETL"/>
    <property type="match status" value="1"/>
</dbReference>
<dbReference type="Proteomes" id="UP000284277">
    <property type="component" value="Unassembled WGS sequence"/>
</dbReference>
<dbReference type="Pfam" id="PF12802">
    <property type="entry name" value="MarR_2"/>
    <property type="match status" value="1"/>
</dbReference>
<organism evidence="2 3">
    <name type="scientific">Lacrimispora algidixylanolytica</name>
    <dbReference type="NCBI Taxonomy" id="94868"/>
    <lineage>
        <taxon>Bacteria</taxon>
        <taxon>Bacillati</taxon>
        <taxon>Bacillota</taxon>
        <taxon>Clostridia</taxon>
        <taxon>Lachnospirales</taxon>
        <taxon>Lachnospiraceae</taxon>
        <taxon>Lacrimispora</taxon>
    </lineage>
</organism>
<dbReference type="EMBL" id="MCIA01000031">
    <property type="protein sequence ID" value="RKD30281.1"/>
    <property type="molecule type" value="Genomic_DNA"/>
</dbReference>
<dbReference type="OrthoDB" id="3237509at2"/>
<proteinExistence type="predicted"/>
<reference evidence="2 3" key="1">
    <citation type="submission" date="2016-08" db="EMBL/GenBank/DDBJ databases">
        <title>A new outlook on sporulation: Clostridium algidixylanolyticum.</title>
        <authorList>
            <person name="Poppleton D.I."/>
            <person name="Gribaldo S."/>
        </authorList>
    </citation>
    <scope>NUCLEOTIDE SEQUENCE [LARGE SCALE GENOMIC DNA]</scope>
    <source>
        <strain evidence="2 3">SPL73</strain>
    </source>
</reference>
<dbReference type="RefSeq" id="WP_158585085.1">
    <property type="nucleotide sequence ID" value="NZ_MCIA01000031.1"/>
</dbReference>
<sequence>MDYRDLALEFIEVMNQSHKRNISKKLDDSMRGEHFVLNYISEHEGNVTPSDISNEMGITSARIAAALNGLEKKGLIIRSIDPQDRRRILIDMTDSGKEQVGNHYEKVLSTTTNMLRHLGEEDAKNYIRIMKKMSEFKHEEFK</sequence>
<dbReference type="PRINTS" id="PR00598">
    <property type="entry name" value="HTHMARR"/>
</dbReference>
<dbReference type="SMART" id="SM00347">
    <property type="entry name" value="HTH_MARR"/>
    <property type="match status" value="1"/>
</dbReference>
<gene>
    <name evidence="2" type="ORF">BET01_06725</name>
</gene>
<dbReference type="SUPFAM" id="SSF46785">
    <property type="entry name" value="Winged helix' DNA-binding domain"/>
    <property type="match status" value="1"/>
</dbReference>
<evidence type="ECO:0000259" key="1">
    <source>
        <dbReference type="PROSITE" id="PS50995"/>
    </source>
</evidence>
<protein>
    <recommendedName>
        <fullName evidence="1">HTH marR-type domain-containing protein</fullName>
    </recommendedName>
</protein>
<evidence type="ECO:0000313" key="3">
    <source>
        <dbReference type="Proteomes" id="UP000284277"/>
    </source>
</evidence>
<feature type="domain" description="HTH marR-type" evidence="1">
    <location>
        <begin position="1"/>
        <end position="135"/>
    </location>
</feature>
<evidence type="ECO:0000313" key="2">
    <source>
        <dbReference type="EMBL" id="RKD30281.1"/>
    </source>
</evidence>
<comment type="caution">
    <text evidence="2">The sequence shown here is derived from an EMBL/GenBank/DDBJ whole genome shotgun (WGS) entry which is preliminary data.</text>
</comment>
<dbReference type="PROSITE" id="PS50995">
    <property type="entry name" value="HTH_MARR_2"/>
    <property type="match status" value="1"/>
</dbReference>
<dbReference type="Gene3D" id="1.10.10.10">
    <property type="entry name" value="Winged helix-like DNA-binding domain superfamily/Winged helix DNA-binding domain"/>
    <property type="match status" value="1"/>
</dbReference>
<dbReference type="GO" id="GO:0006950">
    <property type="term" value="P:response to stress"/>
    <property type="evidence" value="ECO:0007669"/>
    <property type="project" value="TreeGrafter"/>
</dbReference>
<dbReference type="GO" id="GO:0003700">
    <property type="term" value="F:DNA-binding transcription factor activity"/>
    <property type="evidence" value="ECO:0007669"/>
    <property type="project" value="InterPro"/>
</dbReference>
<dbReference type="InterPro" id="IPR000835">
    <property type="entry name" value="HTH_MarR-typ"/>
</dbReference>
<dbReference type="PANTHER" id="PTHR33164">
    <property type="entry name" value="TRANSCRIPTIONAL REGULATOR, MARR FAMILY"/>
    <property type="match status" value="1"/>
</dbReference>
<accession>A0A419SYM1</accession>
<keyword evidence="3" id="KW-1185">Reference proteome</keyword>
<dbReference type="InterPro" id="IPR039422">
    <property type="entry name" value="MarR/SlyA-like"/>
</dbReference>
<dbReference type="AlphaFoldDB" id="A0A419SYM1"/>
<dbReference type="InterPro" id="IPR036388">
    <property type="entry name" value="WH-like_DNA-bd_sf"/>
</dbReference>
<name>A0A419SYM1_9FIRM</name>